<dbReference type="Gene3D" id="2.40.10.10">
    <property type="entry name" value="Trypsin-like serine proteases"/>
    <property type="match status" value="1"/>
</dbReference>
<evidence type="ECO:0000313" key="10">
    <source>
        <dbReference type="EMBL" id="KAF7286835.1"/>
    </source>
</evidence>
<evidence type="ECO:0000256" key="2">
    <source>
        <dbReference type="ARBA" id="ARBA00007664"/>
    </source>
</evidence>
<keyword evidence="6" id="KW-1015">Disulfide bond</keyword>
<dbReference type="PROSITE" id="PS00134">
    <property type="entry name" value="TRYPSIN_HIS"/>
    <property type="match status" value="1"/>
</dbReference>
<dbReference type="PANTHER" id="PTHR24276">
    <property type="entry name" value="POLYSERASE-RELATED"/>
    <property type="match status" value="1"/>
</dbReference>
<dbReference type="InterPro" id="IPR033116">
    <property type="entry name" value="TRYPSIN_SER"/>
</dbReference>
<feature type="domain" description="Peptidase S1" evidence="9">
    <location>
        <begin position="41"/>
        <end position="279"/>
    </location>
</feature>
<dbReference type="GO" id="GO:0005576">
    <property type="term" value="C:extracellular region"/>
    <property type="evidence" value="ECO:0007669"/>
    <property type="project" value="UniProtKB-SubCell"/>
</dbReference>
<dbReference type="OrthoDB" id="10061449at2759"/>
<dbReference type="InterPro" id="IPR009003">
    <property type="entry name" value="Peptidase_S1_PA"/>
</dbReference>
<keyword evidence="5 7" id="KW-0720">Serine protease</keyword>
<dbReference type="InterPro" id="IPR001314">
    <property type="entry name" value="Peptidase_S1A"/>
</dbReference>
<dbReference type="SMART" id="SM00020">
    <property type="entry name" value="Tryp_SPc"/>
    <property type="match status" value="1"/>
</dbReference>
<evidence type="ECO:0000256" key="6">
    <source>
        <dbReference type="ARBA" id="ARBA00023157"/>
    </source>
</evidence>
<dbReference type="GO" id="GO:0006508">
    <property type="term" value="P:proteolysis"/>
    <property type="evidence" value="ECO:0007669"/>
    <property type="project" value="UniProtKB-KW"/>
</dbReference>
<feature type="signal peptide" evidence="8">
    <location>
        <begin position="1"/>
        <end position="16"/>
    </location>
</feature>
<evidence type="ECO:0000256" key="7">
    <source>
        <dbReference type="RuleBase" id="RU363034"/>
    </source>
</evidence>
<keyword evidence="8" id="KW-0732">Signal</keyword>
<evidence type="ECO:0000256" key="3">
    <source>
        <dbReference type="ARBA" id="ARBA00022670"/>
    </source>
</evidence>
<gene>
    <name evidence="10" type="ORF">GWI33_003892</name>
</gene>
<evidence type="ECO:0000256" key="4">
    <source>
        <dbReference type="ARBA" id="ARBA00022801"/>
    </source>
</evidence>
<evidence type="ECO:0000313" key="11">
    <source>
        <dbReference type="Proteomes" id="UP000625711"/>
    </source>
</evidence>
<name>A0A834IUY8_RHYFE</name>
<dbReference type="InterPro" id="IPR018114">
    <property type="entry name" value="TRYPSIN_HIS"/>
</dbReference>
<dbReference type="EMBL" id="JAACXV010000020">
    <property type="protein sequence ID" value="KAF7286835.1"/>
    <property type="molecule type" value="Genomic_DNA"/>
</dbReference>
<reference evidence="10" key="1">
    <citation type="submission" date="2020-08" db="EMBL/GenBank/DDBJ databases">
        <title>Genome sequencing and assembly of the red palm weevil Rhynchophorus ferrugineus.</title>
        <authorList>
            <person name="Dias G.B."/>
            <person name="Bergman C.M."/>
            <person name="Manee M."/>
        </authorList>
    </citation>
    <scope>NUCLEOTIDE SEQUENCE</scope>
    <source>
        <strain evidence="10">AA-2017</strain>
        <tissue evidence="10">Whole larva</tissue>
    </source>
</reference>
<dbReference type="PRINTS" id="PR00722">
    <property type="entry name" value="CHYMOTRYPSIN"/>
</dbReference>
<dbReference type="InterPro" id="IPR001254">
    <property type="entry name" value="Trypsin_dom"/>
</dbReference>
<keyword evidence="3 7" id="KW-0645">Protease</keyword>
<comment type="similarity">
    <text evidence="2">Belongs to the peptidase S1 family.</text>
</comment>
<dbReference type="SUPFAM" id="SSF50494">
    <property type="entry name" value="Trypsin-like serine proteases"/>
    <property type="match status" value="1"/>
</dbReference>
<dbReference type="PROSITE" id="PS00135">
    <property type="entry name" value="TRYPSIN_SER"/>
    <property type="match status" value="1"/>
</dbReference>
<evidence type="ECO:0000256" key="8">
    <source>
        <dbReference type="SAM" id="SignalP"/>
    </source>
</evidence>
<dbReference type="PROSITE" id="PS50240">
    <property type="entry name" value="TRYPSIN_DOM"/>
    <property type="match status" value="1"/>
</dbReference>
<accession>A0A834IUY8</accession>
<keyword evidence="11" id="KW-1185">Reference proteome</keyword>
<evidence type="ECO:0000256" key="1">
    <source>
        <dbReference type="ARBA" id="ARBA00004239"/>
    </source>
</evidence>
<keyword evidence="4 7" id="KW-0378">Hydrolase</keyword>
<dbReference type="FunFam" id="2.40.10.10:FF:000036">
    <property type="entry name" value="Trypsin beta"/>
    <property type="match status" value="1"/>
</dbReference>
<evidence type="ECO:0000259" key="9">
    <source>
        <dbReference type="PROSITE" id="PS50240"/>
    </source>
</evidence>
<sequence length="283" mass="30043">MKLLLFVLGLVTAALAETYLQPQYYPAEPRVFQNASDSLRIVDGWNAARNQFPYQISLQRLLIFSYYHICGGSIVSPRWVLSAAHCTFGTAASSFRVVAGILLQSDTGTTSLVSQIINHPGYPGGNSVSADDICLIRLTTQLTFGSSIQSIPIAVEGSSARGTAVLSGWGSLGPNNSTSPSNLQYIELPILPQDECAERIASVSGANNPFRPLLNVCTVPRSDNSREGACSGDSGGPLVSGSRLIGVVSWGYTPCGTLGLPSVFAKVGAYNSWIRENSNGEVH</sequence>
<dbReference type="PANTHER" id="PTHR24276:SF91">
    <property type="entry name" value="AT26814P-RELATED"/>
    <property type="match status" value="1"/>
</dbReference>
<dbReference type="FunFam" id="2.40.10.10:FF:000068">
    <property type="entry name" value="transmembrane protease serine 2"/>
    <property type="match status" value="1"/>
</dbReference>
<dbReference type="AlphaFoldDB" id="A0A834IUY8"/>
<comment type="caution">
    <text evidence="10">The sequence shown here is derived from an EMBL/GenBank/DDBJ whole genome shotgun (WGS) entry which is preliminary data.</text>
</comment>
<dbReference type="Pfam" id="PF00089">
    <property type="entry name" value="Trypsin"/>
    <property type="match status" value="1"/>
</dbReference>
<feature type="chain" id="PRO_5032540225" description="Peptidase S1 domain-containing protein" evidence="8">
    <location>
        <begin position="17"/>
        <end position="283"/>
    </location>
</feature>
<dbReference type="CDD" id="cd00190">
    <property type="entry name" value="Tryp_SPc"/>
    <property type="match status" value="1"/>
</dbReference>
<dbReference type="GO" id="GO:0004252">
    <property type="term" value="F:serine-type endopeptidase activity"/>
    <property type="evidence" value="ECO:0007669"/>
    <property type="project" value="InterPro"/>
</dbReference>
<dbReference type="InterPro" id="IPR050430">
    <property type="entry name" value="Peptidase_S1"/>
</dbReference>
<organism evidence="10 11">
    <name type="scientific">Rhynchophorus ferrugineus</name>
    <name type="common">Red palm weevil</name>
    <name type="synonym">Curculio ferrugineus</name>
    <dbReference type="NCBI Taxonomy" id="354439"/>
    <lineage>
        <taxon>Eukaryota</taxon>
        <taxon>Metazoa</taxon>
        <taxon>Ecdysozoa</taxon>
        <taxon>Arthropoda</taxon>
        <taxon>Hexapoda</taxon>
        <taxon>Insecta</taxon>
        <taxon>Pterygota</taxon>
        <taxon>Neoptera</taxon>
        <taxon>Endopterygota</taxon>
        <taxon>Coleoptera</taxon>
        <taxon>Polyphaga</taxon>
        <taxon>Cucujiformia</taxon>
        <taxon>Curculionidae</taxon>
        <taxon>Dryophthorinae</taxon>
        <taxon>Rhynchophorus</taxon>
    </lineage>
</organism>
<comment type="subcellular location">
    <subcellularLocation>
        <location evidence="1">Secreted</location>
        <location evidence="1">Extracellular space</location>
    </subcellularLocation>
</comment>
<proteinExistence type="inferred from homology"/>
<protein>
    <recommendedName>
        <fullName evidence="9">Peptidase S1 domain-containing protein</fullName>
    </recommendedName>
</protein>
<evidence type="ECO:0000256" key="5">
    <source>
        <dbReference type="ARBA" id="ARBA00022825"/>
    </source>
</evidence>
<dbReference type="Proteomes" id="UP000625711">
    <property type="component" value="Unassembled WGS sequence"/>
</dbReference>
<dbReference type="InterPro" id="IPR043504">
    <property type="entry name" value="Peptidase_S1_PA_chymotrypsin"/>
</dbReference>